<accession>A0AA88SMP5</accession>
<evidence type="ECO:0000256" key="3">
    <source>
        <dbReference type="ARBA" id="ARBA00022729"/>
    </source>
</evidence>
<evidence type="ECO:0000256" key="7">
    <source>
        <dbReference type="SAM" id="SignalP"/>
    </source>
</evidence>
<reference evidence="8" key="1">
    <citation type="submission" date="2023-07" db="EMBL/GenBank/DDBJ databases">
        <title>Chromosome-level Genome Assembly of Striped Snakehead (Channa striata).</title>
        <authorList>
            <person name="Liu H."/>
        </authorList>
    </citation>
    <scope>NUCLEOTIDE SEQUENCE</scope>
    <source>
        <strain evidence="8">Gz</strain>
        <tissue evidence="8">Muscle</tissue>
    </source>
</reference>
<keyword evidence="5" id="KW-0472">Membrane</keyword>
<dbReference type="GO" id="GO:0009986">
    <property type="term" value="C:cell surface"/>
    <property type="evidence" value="ECO:0007669"/>
    <property type="project" value="TreeGrafter"/>
</dbReference>
<dbReference type="GO" id="GO:0007160">
    <property type="term" value="P:cell-matrix adhesion"/>
    <property type="evidence" value="ECO:0007669"/>
    <property type="project" value="TreeGrafter"/>
</dbReference>
<protein>
    <recommendedName>
        <fullName evidence="10">Otoancorin</fullName>
    </recommendedName>
</protein>
<evidence type="ECO:0000256" key="1">
    <source>
        <dbReference type="ARBA" id="ARBA00004370"/>
    </source>
</evidence>
<dbReference type="Proteomes" id="UP001187415">
    <property type="component" value="Unassembled WGS sequence"/>
</dbReference>
<comment type="subcellular location">
    <subcellularLocation>
        <location evidence="1">Membrane</location>
    </subcellularLocation>
</comment>
<keyword evidence="6" id="KW-0325">Glycoprotein</keyword>
<dbReference type="PANTHER" id="PTHR23412">
    <property type="entry name" value="STEREOCILIN RELATED"/>
    <property type="match status" value="1"/>
</dbReference>
<dbReference type="InterPro" id="IPR026664">
    <property type="entry name" value="Stereocilin-rel"/>
</dbReference>
<dbReference type="EMBL" id="JAUPFM010000008">
    <property type="protein sequence ID" value="KAK2844585.1"/>
    <property type="molecule type" value="Genomic_DNA"/>
</dbReference>
<dbReference type="AlphaFoldDB" id="A0AA88SMP5"/>
<dbReference type="GO" id="GO:0016020">
    <property type="term" value="C:membrane"/>
    <property type="evidence" value="ECO:0007669"/>
    <property type="project" value="UniProtKB-SubCell"/>
</dbReference>
<dbReference type="Pfam" id="PF06060">
    <property type="entry name" value="Mesothelin"/>
    <property type="match status" value="1"/>
</dbReference>
<comment type="caution">
    <text evidence="8">The sequence shown here is derived from an EMBL/GenBank/DDBJ whole genome shotgun (WGS) entry which is preliminary data.</text>
</comment>
<keyword evidence="3 7" id="KW-0732">Signal</keyword>
<evidence type="ECO:0008006" key="10">
    <source>
        <dbReference type="Google" id="ProtNLM"/>
    </source>
</evidence>
<organism evidence="8 9">
    <name type="scientific">Channa striata</name>
    <name type="common">Snakehead murrel</name>
    <name type="synonym">Ophicephalus striatus</name>
    <dbReference type="NCBI Taxonomy" id="64152"/>
    <lineage>
        <taxon>Eukaryota</taxon>
        <taxon>Metazoa</taxon>
        <taxon>Chordata</taxon>
        <taxon>Craniata</taxon>
        <taxon>Vertebrata</taxon>
        <taxon>Euteleostomi</taxon>
        <taxon>Actinopterygii</taxon>
        <taxon>Neopterygii</taxon>
        <taxon>Teleostei</taxon>
        <taxon>Neoteleostei</taxon>
        <taxon>Acanthomorphata</taxon>
        <taxon>Anabantaria</taxon>
        <taxon>Anabantiformes</taxon>
        <taxon>Channoidei</taxon>
        <taxon>Channidae</taxon>
        <taxon>Channa</taxon>
    </lineage>
</organism>
<comment type="similarity">
    <text evidence="2">Belongs to the mesothelin family.</text>
</comment>
<proteinExistence type="inferred from homology"/>
<gene>
    <name evidence="8" type="ORF">Q5P01_011244</name>
</gene>
<evidence type="ECO:0000256" key="6">
    <source>
        <dbReference type="ARBA" id="ARBA00023180"/>
    </source>
</evidence>
<evidence type="ECO:0000256" key="4">
    <source>
        <dbReference type="ARBA" id="ARBA00022889"/>
    </source>
</evidence>
<evidence type="ECO:0000256" key="5">
    <source>
        <dbReference type="ARBA" id="ARBA00023136"/>
    </source>
</evidence>
<evidence type="ECO:0000256" key="2">
    <source>
        <dbReference type="ARBA" id="ARBA00011016"/>
    </source>
</evidence>
<sequence length="1130" mass="123987">MAPKPGIFFFLFIVAFAPLGNSLEMMSGMKPDINDLSKRLMVKCMNNGYPVPTTMMLSAVFNNSDLPVADTFLSAFFNFLNSSAVNRDNSSHSSVSMEEKMANKMGNCTYLPKIIRLMRNLSEASACHLQAFMAPLSWRALEAQGEHNMSSDDYDMLLWAAKPALQEIIPSGIILPTTIDSQNMEAMMQMLQQMYDSMPQDEKTHVVNWVKEQVMQNYFNCTMRPSPDSKPMESCNSSLPWLNFHVLTMMGPYLFNLAPDDVKSCPMEKFCEYLLSDQSNSTFIRTTKINSTMGNMFLQRVHECFSGMEKLVAAHVDKLCALACCYHNATDVTPDFSKKFLSQLDNCEPNFKIMQLKKGLVDSLMTNSNITQALFDLGRNVALLSTEQLSMIPSHVLKEALQKLGLNVQWTPSQLVALVKKQLDDKKCNSMSATELMALQSVGEVLPSCVLKLVKGRDMLNDTEALKNISSGMNKGQLKAMLQGFLGDVDLSELVQKLTDPLLHGISLNRLKKANITCLDQVMNKSWSCSQAAYLAKKMQDLNQLQLNGRLHSITQGLTCKMIDSVADNATQSMAQAVAQNSQWLSKKQACCAARKLFAALEKVRANYFQTITGDELKNIPTLLLLHLPPSKVMDLPGSVCPVFLNKMKEANLSSLPLRSPCRPALTQKALLCLGKNMSELTSEDVAKLGPLLCELPASQLAQLAPDVLNSSLMAMASCQFIPQPQRAGVIHLVCQRFGDPSYWSSDTMKALCPLLLLDDNATSALPNKPWMKDILFVLKSHLSLVSNAMKKKFFDLTTTSSSSNTARKKRGVNSINAEAPTVDLIKSLGMDNVYWTAAQLNMMSSHTFLSTVEILGAIPGYDTVQLAVLVKKATEVFGPVPQMNESSVIRMGCISRGLSSSDLIKLPFPLDSLEKIAHCGWNESQMEAVWKAVAKYNNLTAQQLGAAEIVALNQFICGLNSSEIGYVNKEAFKDAVGSLDGVQCSFKVTQYLKNLAVSAFGQPITWTEAQVSELGNIIAGLNADELAALDLSVLPFVSKSCIPLIPPANFAALSVAQLEALGPDNAASVTTEQRAMLRMDQQAALQLAETGSFARSQDPAQSGAPSLSVEGISAFIKPFLFLLMGFLLL</sequence>
<feature type="chain" id="PRO_5041733860" description="Otoancorin" evidence="7">
    <location>
        <begin position="23"/>
        <end position="1130"/>
    </location>
</feature>
<feature type="signal peptide" evidence="7">
    <location>
        <begin position="1"/>
        <end position="22"/>
    </location>
</feature>
<keyword evidence="4" id="KW-0130">Cell adhesion</keyword>
<dbReference type="InterPro" id="IPR010335">
    <property type="entry name" value="Mesothelin"/>
</dbReference>
<dbReference type="PANTHER" id="PTHR23412:SF21">
    <property type="entry name" value="OTOANCORIN ISOFORM X1"/>
    <property type="match status" value="1"/>
</dbReference>
<name>A0AA88SMP5_CHASR</name>
<evidence type="ECO:0000313" key="8">
    <source>
        <dbReference type="EMBL" id="KAK2844585.1"/>
    </source>
</evidence>
<keyword evidence="9" id="KW-1185">Reference proteome</keyword>
<evidence type="ECO:0000313" key="9">
    <source>
        <dbReference type="Proteomes" id="UP001187415"/>
    </source>
</evidence>